<sequence>MIDENLVKKLHYIEIKSRKLVNEMFAGEYLSAFRGQGMEFDQVREYYPGDDVRSIDWNVSARFNKLYVKEFQEERELNLFLLVDISNSQNFGTEEKTKLDLATELSAIFAFSAIKHNDKVGLLLFTDKIEKLIPLGKGRRHVMSILNTIITYKPHSKGTSLKNALEYIGRLLTKRAIIVVISDFIDGDYAKEVKQLNRKHDVILLHVYDKKEYVPPRVGFITTEDLETGEQLLVNTNDKRFKDYFITMMDNLSAVKDEFKRSGIDMVSIDTSVNYIPILIGFFKERIRRR</sequence>
<dbReference type="PANTHER" id="PTHR33608">
    <property type="entry name" value="BLL2464 PROTEIN"/>
    <property type="match status" value="1"/>
</dbReference>
<dbReference type="SMART" id="SM00327">
    <property type="entry name" value="VWA"/>
    <property type="match status" value="1"/>
</dbReference>
<evidence type="ECO:0000313" key="2">
    <source>
        <dbReference type="EMBL" id="RKX65632.1"/>
    </source>
</evidence>
<dbReference type="Gene3D" id="3.40.50.410">
    <property type="entry name" value="von Willebrand factor, type A domain"/>
    <property type="match status" value="1"/>
</dbReference>
<dbReference type="PANTHER" id="PTHR33608:SF6">
    <property type="entry name" value="BLL2464 PROTEIN"/>
    <property type="match status" value="1"/>
</dbReference>
<proteinExistence type="predicted"/>
<protein>
    <submittedName>
        <fullName evidence="2">DUF58 domain-containing protein</fullName>
    </submittedName>
</protein>
<dbReference type="CDD" id="cd00198">
    <property type="entry name" value="vWFA"/>
    <property type="match status" value="1"/>
</dbReference>
<evidence type="ECO:0000313" key="3">
    <source>
        <dbReference type="Proteomes" id="UP000282321"/>
    </source>
</evidence>
<dbReference type="InterPro" id="IPR002035">
    <property type="entry name" value="VWF_A"/>
</dbReference>
<dbReference type="SUPFAM" id="SSF53300">
    <property type="entry name" value="vWA-like"/>
    <property type="match status" value="1"/>
</dbReference>
<dbReference type="InterPro" id="IPR036465">
    <property type="entry name" value="vWFA_dom_sf"/>
</dbReference>
<dbReference type="Pfam" id="PF01882">
    <property type="entry name" value="DUF58"/>
    <property type="match status" value="1"/>
</dbReference>
<comment type="caution">
    <text evidence="2">The sequence shown here is derived from an EMBL/GenBank/DDBJ whole genome shotgun (WGS) entry which is preliminary data.</text>
</comment>
<evidence type="ECO:0000259" key="1">
    <source>
        <dbReference type="SMART" id="SM00327"/>
    </source>
</evidence>
<dbReference type="AlphaFoldDB" id="A0A660S6V3"/>
<accession>A0A660S6V3</accession>
<dbReference type="EMBL" id="QNBC01000080">
    <property type="protein sequence ID" value="RKX65632.1"/>
    <property type="molecule type" value="Genomic_DNA"/>
</dbReference>
<name>A0A660S6V3_UNCT6</name>
<organism evidence="2 3">
    <name type="scientific">candidate division TA06 bacterium</name>
    <dbReference type="NCBI Taxonomy" id="2250710"/>
    <lineage>
        <taxon>Bacteria</taxon>
        <taxon>Bacteria division TA06</taxon>
    </lineage>
</organism>
<feature type="domain" description="VWFA" evidence="1">
    <location>
        <begin position="76"/>
        <end position="245"/>
    </location>
</feature>
<gene>
    <name evidence="2" type="ORF">DRP44_05910</name>
</gene>
<dbReference type="InterPro" id="IPR002881">
    <property type="entry name" value="DUF58"/>
</dbReference>
<reference evidence="2 3" key="1">
    <citation type="submission" date="2018-06" db="EMBL/GenBank/DDBJ databases">
        <title>Extensive metabolic versatility and redundancy in microbially diverse, dynamic hydrothermal sediments.</title>
        <authorList>
            <person name="Dombrowski N."/>
            <person name="Teske A."/>
            <person name="Baker B.J."/>
        </authorList>
    </citation>
    <scope>NUCLEOTIDE SEQUENCE [LARGE SCALE GENOMIC DNA]</scope>
    <source>
        <strain evidence="2">B35_G9</strain>
    </source>
</reference>
<dbReference type="Proteomes" id="UP000282321">
    <property type="component" value="Unassembled WGS sequence"/>
</dbReference>